<dbReference type="PANTHER" id="PTHR35526">
    <property type="entry name" value="ANTI-SIGMA-F FACTOR RSBW-RELATED"/>
    <property type="match status" value="1"/>
</dbReference>
<name>W7IX34_9PSEU</name>
<accession>W7IX34</accession>
<dbReference type="OrthoDB" id="3527613at2"/>
<gene>
    <name evidence="3" type="ORF">UO65_3693</name>
</gene>
<proteinExistence type="predicted"/>
<comment type="caution">
    <text evidence="3">The sequence shown here is derived from an EMBL/GenBank/DDBJ whole genome shotgun (WGS) entry which is preliminary data.</text>
</comment>
<dbReference type="InterPro" id="IPR050267">
    <property type="entry name" value="Anti-sigma-factor_SerPK"/>
</dbReference>
<reference evidence="3 4" key="1">
    <citation type="journal article" date="2014" name="Genome Announc.">
        <title>Draft Genome Sequence of the Antitrypanosomally Active Sponge-Associated Bacterium Actinokineospora sp. Strain EG49.</title>
        <authorList>
            <person name="Harjes J."/>
            <person name="Ryu T."/>
            <person name="Abdelmohsen U.R."/>
            <person name="Moitinho-Silva L."/>
            <person name="Horn H."/>
            <person name="Ravasi T."/>
            <person name="Hentschel U."/>
        </authorList>
    </citation>
    <scope>NUCLEOTIDE SEQUENCE [LARGE SCALE GENOMIC DNA]</scope>
    <source>
        <strain evidence="3 4">EG49</strain>
    </source>
</reference>
<evidence type="ECO:0000259" key="2">
    <source>
        <dbReference type="Pfam" id="PF13581"/>
    </source>
</evidence>
<dbReference type="CDD" id="cd16936">
    <property type="entry name" value="HATPase_RsbW-like"/>
    <property type="match status" value="1"/>
</dbReference>
<dbReference type="Pfam" id="PF13581">
    <property type="entry name" value="HATPase_c_2"/>
    <property type="match status" value="1"/>
</dbReference>
<keyword evidence="1" id="KW-0808">Transferase</keyword>
<keyword evidence="4" id="KW-1185">Reference proteome</keyword>
<organism evidence="3 4">
    <name type="scientific">Actinokineospora spheciospongiae</name>
    <dbReference type="NCBI Taxonomy" id="909613"/>
    <lineage>
        <taxon>Bacteria</taxon>
        <taxon>Bacillati</taxon>
        <taxon>Actinomycetota</taxon>
        <taxon>Actinomycetes</taxon>
        <taxon>Pseudonocardiales</taxon>
        <taxon>Pseudonocardiaceae</taxon>
        <taxon>Actinokineospora</taxon>
    </lineage>
</organism>
<sequence>MAPDSGRVRRLVTRLPAVESSVGESRDFVSAALGSWAVPRGEAGDIVLAASELVTNAIEHGCGEVDVEVVLAAAVVRLRVGDHSAGLPVRQAPTLLSERSRGLVIVEALSTAWGYEGIAGAVGTDAGKWVWADFAVTAPLVEVATVAADRRSATPVPLDNQ</sequence>
<dbReference type="AlphaFoldDB" id="W7IX34"/>
<dbReference type="InterPro" id="IPR003594">
    <property type="entry name" value="HATPase_dom"/>
</dbReference>
<dbReference type="eggNOG" id="COG2172">
    <property type="taxonomic scope" value="Bacteria"/>
</dbReference>
<dbReference type="PANTHER" id="PTHR35526:SF3">
    <property type="entry name" value="ANTI-SIGMA-F FACTOR RSBW"/>
    <property type="match status" value="1"/>
</dbReference>
<dbReference type="InterPro" id="IPR036890">
    <property type="entry name" value="HATPase_C_sf"/>
</dbReference>
<dbReference type="PATRIC" id="fig|909613.9.peg.3694"/>
<protein>
    <submittedName>
        <fullName evidence="3">Putative regulatory protein</fullName>
    </submittedName>
</protein>
<dbReference type="GO" id="GO:0004674">
    <property type="term" value="F:protein serine/threonine kinase activity"/>
    <property type="evidence" value="ECO:0007669"/>
    <property type="project" value="UniProtKB-KW"/>
</dbReference>
<dbReference type="EMBL" id="AYXG01000135">
    <property type="protein sequence ID" value="EWC61016.1"/>
    <property type="molecule type" value="Genomic_DNA"/>
</dbReference>
<evidence type="ECO:0000256" key="1">
    <source>
        <dbReference type="ARBA" id="ARBA00022527"/>
    </source>
</evidence>
<dbReference type="SUPFAM" id="SSF55874">
    <property type="entry name" value="ATPase domain of HSP90 chaperone/DNA topoisomerase II/histidine kinase"/>
    <property type="match status" value="1"/>
</dbReference>
<feature type="domain" description="Histidine kinase/HSP90-like ATPase" evidence="2">
    <location>
        <begin position="16"/>
        <end position="115"/>
    </location>
</feature>
<evidence type="ECO:0000313" key="3">
    <source>
        <dbReference type="EMBL" id="EWC61016.1"/>
    </source>
</evidence>
<dbReference type="Proteomes" id="UP000019277">
    <property type="component" value="Unassembled WGS sequence"/>
</dbReference>
<dbReference type="Gene3D" id="3.30.565.10">
    <property type="entry name" value="Histidine kinase-like ATPase, C-terminal domain"/>
    <property type="match status" value="1"/>
</dbReference>
<dbReference type="STRING" id="909613.UO65_3693"/>
<keyword evidence="1" id="KW-0723">Serine/threonine-protein kinase</keyword>
<keyword evidence="1" id="KW-0418">Kinase</keyword>
<evidence type="ECO:0000313" key="4">
    <source>
        <dbReference type="Proteomes" id="UP000019277"/>
    </source>
</evidence>